<protein>
    <submittedName>
        <fullName evidence="1">Uncharacterized protein</fullName>
    </submittedName>
</protein>
<accession>A0A0L8HNG9</accession>
<sequence>MKEDKIRSAIFCLGMSVIKLLLHGQELDVKCQKKQTKNKIDFKRSYQRVKQFCGQHFLFIVLKFLVEWFLYCFCCSCCCC</sequence>
<dbReference type="AlphaFoldDB" id="A0A0L8HNG9"/>
<dbReference type="EMBL" id="KQ417698">
    <property type="protein sequence ID" value="KOF90722.1"/>
    <property type="molecule type" value="Genomic_DNA"/>
</dbReference>
<evidence type="ECO:0000313" key="1">
    <source>
        <dbReference type="EMBL" id="KOF90722.1"/>
    </source>
</evidence>
<proteinExistence type="predicted"/>
<organism evidence="1">
    <name type="scientific">Octopus bimaculoides</name>
    <name type="common">California two-spotted octopus</name>
    <dbReference type="NCBI Taxonomy" id="37653"/>
    <lineage>
        <taxon>Eukaryota</taxon>
        <taxon>Metazoa</taxon>
        <taxon>Spiralia</taxon>
        <taxon>Lophotrochozoa</taxon>
        <taxon>Mollusca</taxon>
        <taxon>Cephalopoda</taxon>
        <taxon>Coleoidea</taxon>
        <taxon>Octopodiformes</taxon>
        <taxon>Octopoda</taxon>
        <taxon>Incirrata</taxon>
        <taxon>Octopodidae</taxon>
        <taxon>Octopus</taxon>
    </lineage>
</organism>
<gene>
    <name evidence="1" type="ORF">OCBIM_22010599mg</name>
</gene>
<name>A0A0L8HNG9_OCTBM</name>
<reference evidence="1" key="1">
    <citation type="submission" date="2015-07" db="EMBL/GenBank/DDBJ databases">
        <title>MeaNS - Measles Nucleotide Surveillance Program.</title>
        <authorList>
            <person name="Tran T."/>
            <person name="Druce J."/>
        </authorList>
    </citation>
    <scope>NUCLEOTIDE SEQUENCE</scope>
    <source>
        <strain evidence="1">UCB-OBI-ISO-001</strain>
        <tissue evidence="1">Gonad</tissue>
    </source>
</reference>